<evidence type="ECO:0000256" key="14">
    <source>
        <dbReference type="ARBA" id="ARBA00025153"/>
    </source>
</evidence>
<evidence type="ECO:0000259" key="21">
    <source>
        <dbReference type="PROSITE" id="PS51385"/>
    </source>
</evidence>
<sequence>MRVLTAAEIRGLESCAVESGVSMETLMENAGAEVAAAVTEKMDVTGKKTVILCGKGNNGGDGFVAARLLAAEGAKVTVVLMQGAPASDLAKQAYDKMGRGIEIIMYRTAGGAVDAADVIIDAVFGFSFHGRLPSVMEPLLARAAENKKAFHISVDIPSGAVCDTGAVEGACFKADLTVTFTAMKPAGVVYPAAGFGGMTVVRQVGIKEEHLEMLPCDTESVLLGNICPLFPKRDPEGHKGTYGRLLMICGSVGMAGACIMAARAALRSGVGLLNIAIPHALYPILAPAVPEAIFTLYDPTEAPGEAVLDAIDKASACLVGCGLGTAPYAAKLVDAVLENAHGTVVLDADALNILAKTPEKLLVPQAPVIITPHPGEMCRLNGRTMAELRADRLQTARVFAQTYRVITVLKGAGTIIAAPSGETRVNTTGNPGMAKGGSGDVLAGITGALCAQNMQPFEAAYSAVCIHGAAGDLCAEALSQHGMLPTDLIEKLPQVFLQIEGK</sequence>
<evidence type="ECO:0000256" key="4">
    <source>
        <dbReference type="ARBA" id="ARBA00009524"/>
    </source>
</evidence>
<evidence type="ECO:0000256" key="13">
    <source>
        <dbReference type="ARBA" id="ARBA00023268"/>
    </source>
</evidence>
<dbReference type="InterPro" id="IPR000631">
    <property type="entry name" value="CARKD"/>
</dbReference>
<keyword evidence="12 17" id="KW-0456">Lyase</keyword>
<dbReference type="Pfam" id="PF01256">
    <property type="entry name" value="Carb_kinase"/>
    <property type="match status" value="1"/>
</dbReference>
<dbReference type="HAMAP" id="MF_01965">
    <property type="entry name" value="NADHX_dehydratase"/>
    <property type="match status" value="1"/>
</dbReference>
<comment type="caution">
    <text evidence="22">The sequence shown here is derived from an EMBL/GenBank/DDBJ whole genome shotgun (WGS) entry which is preliminary data.</text>
</comment>
<comment type="cofactor">
    <cofactor evidence="17">
        <name>Mg(2+)</name>
        <dbReference type="ChEBI" id="CHEBI:18420"/>
    </cofactor>
</comment>
<evidence type="ECO:0000256" key="5">
    <source>
        <dbReference type="ARBA" id="ARBA00022723"/>
    </source>
</evidence>
<comment type="function">
    <text evidence="14 19">Bifunctional enzyme that catalyzes the epimerization of the S- and R-forms of NAD(P)HX and the dehydration of the S-form of NAD(P)HX at the expense of ADP, which is converted to AMP. This allows the repair of both epimers of NAD(P)HX, a damaged form of NAD(P)H that is a result of enzymatic or heat-dependent hydration.</text>
</comment>
<dbReference type="EC" id="4.2.1.136" evidence="19"/>
<evidence type="ECO:0000256" key="3">
    <source>
        <dbReference type="ARBA" id="ARBA00006001"/>
    </source>
</evidence>
<gene>
    <name evidence="18" type="primary">nnrE</name>
    <name evidence="17" type="synonym">nnrD</name>
    <name evidence="22" type="ORF">LKD31_12930</name>
</gene>
<comment type="similarity">
    <text evidence="17">Belongs to the NnrD/CARKD family.</text>
</comment>
<comment type="similarity">
    <text evidence="4 19">In the C-terminal section; belongs to the NnrD/CARKD family.</text>
</comment>
<feature type="binding site" evidence="18">
    <location>
        <position position="121"/>
    </location>
    <ligand>
        <name>K(+)</name>
        <dbReference type="ChEBI" id="CHEBI:29103"/>
    </ligand>
</feature>
<dbReference type="GO" id="GO:0046496">
    <property type="term" value="P:nicotinamide nucleotide metabolic process"/>
    <property type="evidence" value="ECO:0007669"/>
    <property type="project" value="UniProtKB-UniRule"/>
</dbReference>
<feature type="binding site" evidence="17">
    <location>
        <position position="322"/>
    </location>
    <ligand>
        <name>(6S)-NADPHX</name>
        <dbReference type="ChEBI" id="CHEBI:64076"/>
    </ligand>
</feature>
<dbReference type="PANTHER" id="PTHR12592">
    <property type="entry name" value="ATP-DEPENDENT (S)-NAD(P)H-HYDRATE DEHYDRATASE FAMILY MEMBER"/>
    <property type="match status" value="1"/>
</dbReference>
<evidence type="ECO:0000256" key="16">
    <source>
        <dbReference type="ARBA" id="ARBA00049209"/>
    </source>
</evidence>
<keyword evidence="6 17" id="KW-0547">Nucleotide-binding</keyword>
<keyword evidence="8 17" id="KW-0521">NADP</keyword>
<evidence type="ECO:0000256" key="7">
    <source>
        <dbReference type="ARBA" id="ARBA00022840"/>
    </source>
</evidence>
<comment type="catalytic activity">
    <reaction evidence="16 17 19">
        <text>(6S)-NADPHX + ADP = AMP + phosphate + NADPH + H(+)</text>
        <dbReference type="Rhea" id="RHEA:32235"/>
        <dbReference type="ChEBI" id="CHEBI:15378"/>
        <dbReference type="ChEBI" id="CHEBI:43474"/>
        <dbReference type="ChEBI" id="CHEBI:57783"/>
        <dbReference type="ChEBI" id="CHEBI:64076"/>
        <dbReference type="ChEBI" id="CHEBI:456215"/>
        <dbReference type="ChEBI" id="CHEBI:456216"/>
        <dbReference type="EC" id="4.2.1.136"/>
    </reaction>
</comment>
<feature type="binding site" evidence="17">
    <location>
        <position position="440"/>
    </location>
    <ligand>
        <name>(6S)-NADPHX</name>
        <dbReference type="ChEBI" id="CHEBI:64076"/>
    </ligand>
</feature>
<dbReference type="GO" id="GO:0046872">
    <property type="term" value="F:metal ion binding"/>
    <property type="evidence" value="ECO:0007669"/>
    <property type="project" value="UniProtKB-UniRule"/>
</dbReference>
<comment type="catalytic activity">
    <reaction evidence="2 18 19">
        <text>(6R)-NADPHX = (6S)-NADPHX</text>
        <dbReference type="Rhea" id="RHEA:32227"/>
        <dbReference type="ChEBI" id="CHEBI:64076"/>
        <dbReference type="ChEBI" id="CHEBI:64077"/>
        <dbReference type="EC" id="5.1.99.6"/>
    </reaction>
</comment>
<comment type="function">
    <text evidence="18">Catalyzes the epimerization of the S- and R-forms of NAD(P)HX, a damaged form of NAD(P)H that is a result of enzymatic or heat-dependent hydration. This is a prerequisite for the S-specific NAD(P)H-hydrate dehydratase to allow the repair of both epimers of NAD(P)HX.</text>
</comment>
<comment type="similarity">
    <text evidence="18">Belongs to the NnrE/AIBP family.</text>
</comment>
<dbReference type="GO" id="GO:0052855">
    <property type="term" value="F:ADP-dependent NAD(P)H-hydrate dehydratase activity"/>
    <property type="evidence" value="ECO:0007669"/>
    <property type="project" value="UniProtKB-UniRule"/>
</dbReference>
<dbReference type="NCBIfam" id="TIGR00196">
    <property type="entry name" value="yjeF_cterm"/>
    <property type="match status" value="1"/>
</dbReference>
<feature type="domain" description="YjeF C-terminal" evidence="20">
    <location>
        <begin position="222"/>
        <end position="499"/>
    </location>
</feature>
<accession>A0AAE3DJM8</accession>
<dbReference type="GO" id="GO:0052856">
    <property type="term" value="F:NAD(P)HX epimerase activity"/>
    <property type="evidence" value="ECO:0007669"/>
    <property type="project" value="UniProtKB-UniRule"/>
</dbReference>
<dbReference type="Pfam" id="PF03853">
    <property type="entry name" value="YjeF_N"/>
    <property type="match status" value="1"/>
</dbReference>
<keyword evidence="9 18" id="KW-0630">Potassium</keyword>
<organism evidence="22 23">
    <name type="scientific">Hominenteromicrobium mulieris</name>
    <dbReference type="NCBI Taxonomy" id="2885357"/>
    <lineage>
        <taxon>Bacteria</taxon>
        <taxon>Bacillati</taxon>
        <taxon>Bacillota</taxon>
        <taxon>Clostridia</taxon>
        <taxon>Eubacteriales</taxon>
        <taxon>Oscillospiraceae</taxon>
        <taxon>Hominenteromicrobium</taxon>
    </lineage>
</organism>
<feature type="binding site" evidence="17">
    <location>
        <begin position="410"/>
        <end position="414"/>
    </location>
    <ligand>
        <name>AMP</name>
        <dbReference type="ChEBI" id="CHEBI:456215"/>
    </ligand>
</feature>
<keyword evidence="10 17" id="KW-0520">NAD</keyword>
<dbReference type="Gene3D" id="3.40.50.10260">
    <property type="entry name" value="YjeF N-terminal domain"/>
    <property type="match status" value="1"/>
</dbReference>
<comment type="function">
    <text evidence="17">Catalyzes the dehydration of the S-form of NAD(P)HX at the expense of ADP, which is converted to AMP. Together with NAD(P)HX epimerase, which catalyzes the epimerization of the S- and R-forms, the enzyme allows the repair of both epimers of NAD(P)HX, a damaged form of NAD(P)H that is a result of enzymatic or heat-dependent hydration.</text>
</comment>
<comment type="subunit">
    <text evidence="17">Homotetramer.</text>
</comment>
<dbReference type="NCBIfam" id="TIGR00197">
    <property type="entry name" value="yjeF_nterm"/>
    <property type="match status" value="1"/>
</dbReference>
<feature type="binding site" evidence="18">
    <location>
        <position position="155"/>
    </location>
    <ligand>
        <name>(6S)-NADPHX</name>
        <dbReference type="ChEBI" id="CHEBI:64076"/>
    </ligand>
</feature>
<evidence type="ECO:0000256" key="18">
    <source>
        <dbReference type="HAMAP-Rule" id="MF_01966"/>
    </source>
</evidence>
<comment type="caution">
    <text evidence="18">Lacks conserved residue(s) required for the propagation of feature annotation.</text>
</comment>
<evidence type="ECO:0000256" key="11">
    <source>
        <dbReference type="ARBA" id="ARBA00023235"/>
    </source>
</evidence>
<feature type="domain" description="YjeF N-terminal" evidence="21">
    <location>
        <begin position="9"/>
        <end position="212"/>
    </location>
</feature>
<dbReference type="RefSeq" id="WP_308450035.1">
    <property type="nucleotide sequence ID" value="NZ_JAJEQC010000019.1"/>
</dbReference>
<dbReference type="Gene3D" id="3.40.1190.20">
    <property type="match status" value="1"/>
</dbReference>
<dbReference type="InterPro" id="IPR004443">
    <property type="entry name" value="YjeF_N_dom"/>
</dbReference>
<dbReference type="PANTHER" id="PTHR12592:SF0">
    <property type="entry name" value="ATP-DEPENDENT (S)-NAD(P)H-HYDRATE DEHYDRATASE"/>
    <property type="match status" value="1"/>
</dbReference>
<feature type="binding site" evidence="18">
    <location>
        <position position="158"/>
    </location>
    <ligand>
        <name>K(+)</name>
        <dbReference type="ChEBI" id="CHEBI:29103"/>
    </ligand>
</feature>
<dbReference type="PROSITE" id="PS51383">
    <property type="entry name" value="YJEF_C_3"/>
    <property type="match status" value="1"/>
</dbReference>
<feature type="binding site" evidence="18">
    <location>
        <position position="58"/>
    </location>
    <ligand>
        <name>K(+)</name>
        <dbReference type="ChEBI" id="CHEBI:29103"/>
    </ligand>
</feature>
<evidence type="ECO:0000256" key="1">
    <source>
        <dbReference type="ARBA" id="ARBA00000013"/>
    </source>
</evidence>
<comment type="cofactor">
    <cofactor evidence="18 19">
        <name>K(+)</name>
        <dbReference type="ChEBI" id="CHEBI:29103"/>
    </cofactor>
    <text evidence="18 19">Binds 1 potassium ion per subunit.</text>
</comment>
<comment type="catalytic activity">
    <reaction evidence="1 18 19">
        <text>(6R)-NADHX = (6S)-NADHX</text>
        <dbReference type="Rhea" id="RHEA:32215"/>
        <dbReference type="ChEBI" id="CHEBI:64074"/>
        <dbReference type="ChEBI" id="CHEBI:64075"/>
        <dbReference type="EC" id="5.1.99.6"/>
    </reaction>
</comment>
<dbReference type="PIRSF" id="PIRSF017184">
    <property type="entry name" value="Nnr"/>
    <property type="match status" value="1"/>
</dbReference>
<evidence type="ECO:0000313" key="22">
    <source>
        <dbReference type="EMBL" id="MCC2137897.1"/>
    </source>
</evidence>
<evidence type="ECO:0000256" key="19">
    <source>
        <dbReference type="PIRNR" id="PIRNR017184"/>
    </source>
</evidence>
<keyword evidence="23" id="KW-1185">Reference proteome</keyword>
<protein>
    <recommendedName>
        <fullName evidence="19">Bifunctional NAD(P)H-hydrate repair enzyme</fullName>
    </recommendedName>
    <alternativeName>
        <fullName evidence="19">Nicotinamide nucleotide repair protein</fullName>
    </alternativeName>
    <domain>
        <recommendedName>
            <fullName evidence="19">ADP-dependent (S)-NAD(P)H-hydrate dehydratase</fullName>
            <ecNumber evidence="19">4.2.1.136</ecNumber>
        </recommendedName>
        <alternativeName>
            <fullName evidence="19">ADP-dependent NAD(P)HX dehydratase</fullName>
        </alternativeName>
    </domain>
    <domain>
        <recommendedName>
            <fullName evidence="19">NAD(P)H-hydrate epimerase</fullName>
            <ecNumber evidence="19">5.1.99.6</ecNumber>
        </recommendedName>
    </domain>
</protein>
<name>A0AAE3DJM8_9FIRM</name>
<comment type="similarity">
    <text evidence="3 19">In the N-terminal section; belongs to the NnrE/AIBP family.</text>
</comment>
<evidence type="ECO:0000256" key="8">
    <source>
        <dbReference type="ARBA" id="ARBA00022857"/>
    </source>
</evidence>
<evidence type="ECO:0000256" key="2">
    <source>
        <dbReference type="ARBA" id="ARBA00000909"/>
    </source>
</evidence>
<dbReference type="InterPro" id="IPR030677">
    <property type="entry name" value="Nnr"/>
</dbReference>
<dbReference type="GO" id="GO:0110051">
    <property type="term" value="P:metabolite repair"/>
    <property type="evidence" value="ECO:0007669"/>
    <property type="project" value="TreeGrafter"/>
</dbReference>
<dbReference type="EMBL" id="JAJEQC010000019">
    <property type="protein sequence ID" value="MCC2137897.1"/>
    <property type="molecule type" value="Genomic_DNA"/>
</dbReference>
<keyword evidence="7 17" id="KW-0067">ATP-binding</keyword>
<evidence type="ECO:0000259" key="20">
    <source>
        <dbReference type="PROSITE" id="PS51383"/>
    </source>
</evidence>
<feature type="binding site" evidence="17">
    <location>
        <position position="439"/>
    </location>
    <ligand>
        <name>AMP</name>
        <dbReference type="ChEBI" id="CHEBI:456215"/>
    </ligand>
</feature>
<dbReference type="CDD" id="cd01171">
    <property type="entry name" value="YXKO-related"/>
    <property type="match status" value="1"/>
</dbReference>
<keyword evidence="13" id="KW-0511">Multifunctional enzyme</keyword>
<feature type="binding site" evidence="17">
    <location>
        <position position="257"/>
    </location>
    <ligand>
        <name>(6S)-NADPHX</name>
        <dbReference type="ChEBI" id="CHEBI:64076"/>
    </ligand>
</feature>
<dbReference type="SUPFAM" id="SSF64153">
    <property type="entry name" value="YjeF N-terminal domain-like"/>
    <property type="match status" value="1"/>
</dbReference>
<dbReference type="GO" id="GO:0005524">
    <property type="term" value="F:ATP binding"/>
    <property type="evidence" value="ECO:0007669"/>
    <property type="project" value="UniProtKB-UniRule"/>
</dbReference>
<dbReference type="PROSITE" id="PS51385">
    <property type="entry name" value="YJEF_N"/>
    <property type="match status" value="1"/>
</dbReference>
<evidence type="ECO:0000313" key="23">
    <source>
        <dbReference type="Proteomes" id="UP001199424"/>
    </source>
</evidence>
<keyword evidence="5 18" id="KW-0479">Metal-binding</keyword>
<evidence type="ECO:0000256" key="10">
    <source>
        <dbReference type="ARBA" id="ARBA00023027"/>
    </source>
</evidence>
<feature type="binding site" evidence="18">
    <location>
        <begin position="125"/>
        <end position="131"/>
    </location>
    <ligand>
        <name>(6S)-NADPHX</name>
        <dbReference type="ChEBI" id="CHEBI:64076"/>
    </ligand>
</feature>
<dbReference type="Proteomes" id="UP001199424">
    <property type="component" value="Unassembled WGS sequence"/>
</dbReference>
<comment type="catalytic activity">
    <reaction evidence="15 17 19">
        <text>(6S)-NADHX + ADP = AMP + phosphate + NADH + H(+)</text>
        <dbReference type="Rhea" id="RHEA:32223"/>
        <dbReference type="ChEBI" id="CHEBI:15378"/>
        <dbReference type="ChEBI" id="CHEBI:43474"/>
        <dbReference type="ChEBI" id="CHEBI:57945"/>
        <dbReference type="ChEBI" id="CHEBI:64074"/>
        <dbReference type="ChEBI" id="CHEBI:456215"/>
        <dbReference type="ChEBI" id="CHEBI:456216"/>
        <dbReference type="EC" id="4.2.1.136"/>
    </reaction>
</comment>
<dbReference type="InterPro" id="IPR036652">
    <property type="entry name" value="YjeF_N_dom_sf"/>
</dbReference>
<reference evidence="22" key="1">
    <citation type="submission" date="2021-10" db="EMBL/GenBank/DDBJ databases">
        <title>Anaerobic single-cell dispensing facilitates the cultivation of human gut bacteria.</title>
        <authorList>
            <person name="Afrizal A."/>
        </authorList>
    </citation>
    <scope>NUCLEOTIDE SEQUENCE</scope>
    <source>
        <strain evidence="22">CLA-AA-H250</strain>
    </source>
</reference>
<evidence type="ECO:0000256" key="15">
    <source>
        <dbReference type="ARBA" id="ARBA00048238"/>
    </source>
</evidence>
<dbReference type="AlphaFoldDB" id="A0AAE3DJM8"/>
<dbReference type="InterPro" id="IPR029056">
    <property type="entry name" value="Ribokinase-like"/>
</dbReference>
<feature type="binding site" evidence="17">
    <location>
        <position position="373"/>
    </location>
    <ligand>
        <name>(6S)-NADPHX</name>
        <dbReference type="ChEBI" id="CHEBI:64076"/>
    </ligand>
</feature>
<dbReference type="SUPFAM" id="SSF53613">
    <property type="entry name" value="Ribokinase-like"/>
    <property type="match status" value="1"/>
</dbReference>
<evidence type="ECO:0000256" key="9">
    <source>
        <dbReference type="ARBA" id="ARBA00022958"/>
    </source>
</evidence>
<proteinExistence type="inferred from homology"/>
<dbReference type="EC" id="5.1.99.6" evidence="19"/>
<evidence type="ECO:0000256" key="17">
    <source>
        <dbReference type="HAMAP-Rule" id="MF_01965"/>
    </source>
</evidence>
<dbReference type="HAMAP" id="MF_01966">
    <property type="entry name" value="NADHX_epimerase"/>
    <property type="match status" value="1"/>
</dbReference>
<feature type="binding site" evidence="18">
    <location>
        <begin position="57"/>
        <end position="61"/>
    </location>
    <ligand>
        <name>(6S)-NADPHX</name>
        <dbReference type="ChEBI" id="CHEBI:64076"/>
    </ligand>
</feature>
<evidence type="ECO:0000256" key="6">
    <source>
        <dbReference type="ARBA" id="ARBA00022741"/>
    </source>
</evidence>
<keyword evidence="11 18" id="KW-0413">Isomerase</keyword>
<evidence type="ECO:0000256" key="12">
    <source>
        <dbReference type="ARBA" id="ARBA00023239"/>
    </source>
</evidence>